<evidence type="ECO:0000256" key="2">
    <source>
        <dbReference type="ARBA" id="ARBA00009012"/>
    </source>
</evidence>
<accession>A0A1E5G978</accession>
<sequence>MTILVYQLLLGFFVSSIISFFSYIYHLLTKSGSLAVITVGTVVCAFGSWQTWVLLILLFGSSGLISILKKPIAISNEETLIAKDQQRDGWQILANGLPAIVSLILFYFTENQLFLIGYVSAIAGATADTWASEIGIVSRHTPRSILSFKPIAPGLSGGISSLGTFASLVGSGLIAGAFWLLSSLSITQTVLFFWIPLICGFANSLIDSILGAAFQVKYRCSICGQITERTEHHQLPTLKLSGLSWLTNDWVNFISGCLTVLLSWLLVYY</sequence>
<organism evidence="7 8">
    <name type="scientific">Enterococcus termitis</name>
    <dbReference type="NCBI Taxonomy" id="332950"/>
    <lineage>
        <taxon>Bacteria</taxon>
        <taxon>Bacillati</taxon>
        <taxon>Bacillota</taxon>
        <taxon>Bacilli</taxon>
        <taxon>Lactobacillales</taxon>
        <taxon>Enterococcaceae</taxon>
        <taxon>Enterococcus</taxon>
    </lineage>
</organism>
<comment type="subcellular location">
    <subcellularLocation>
        <location evidence="1">Membrane</location>
        <topology evidence="1">Multi-pass membrane protein</topology>
    </subcellularLocation>
</comment>
<evidence type="ECO:0000256" key="5">
    <source>
        <dbReference type="ARBA" id="ARBA00023136"/>
    </source>
</evidence>
<proteinExistence type="inferred from homology"/>
<evidence type="ECO:0000313" key="8">
    <source>
        <dbReference type="Proteomes" id="UP000095094"/>
    </source>
</evidence>
<feature type="transmembrane region" description="Helical" evidence="6">
    <location>
        <begin position="193"/>
        <end position="214"/>
    </location>
</feature>
<name>A0A1E5G978_9ENTE</name>
<dbReference type="Proteomes" id="UP000095094">
    <property type="component" value="Unassembled WGS sequence"/>
</dbReference>
<dbReference type="PANTHER" id="PTHR13353">
    <property type="entry name" value="TRANSMEMBRANE PROTEIN 19"/>
    <property type="match status" value="1"/>
</dbReference>
<evidence type="ECO:0000313" key="7">
    <source>
        <dbReference type="EMBL" id="OEG09247.1"/>
    </source>
</evidence>
<keyword evidence="8" id="KW-1185">Reference proteome</keyword>
<keyword evidence="4 6" id="KW-1133">Transmembrane helix</keyword>
<dbReference type="PANTHER" id="PTHR13353:SF5">
    <property type="entry name" value="TRANSMEMBRANE PROTEIN 19"/>
    <property type="match status" value="1"/>
</dbReference>
<reference evidence="8" key="1">
    <citation type="submission" date="2016-09" db="EMBL/GenBank/DDBJ databases">
        <authorList>
            <person name="Gulvik C.A."/>
        </authorList>
    </citation>
    <scope>NUCLEOTIDE SEQUENCE [LARGE SCALE GENOMIC DNA]</scope>
    <source>
        <strain evidence="8">LMG 8895</strain>
    </source>
</reference>
<dbReference type="OrthoDB" id="9808500at2"/>
<dbReference type="InterPro" id="IPR002794">
    <property type="entry name" value="DUF92_TMEM19"/>
</dbReference>
<evidence type="ECO:0000256" key="3">
    <source>
        <dbReference type="ARBA" id="ARBA00022692"/>
    </source>
</evidence>
<feature type="transmembrane region" description="Helical" evidence="6">
    <location>
        <begin position="250"/>
        <end position="268"/>
    </location>
</feature>
<dbReference type="EMBL" id="MIJY01000045">
    <property type="protein sequence ID" value="OEG09247.1"/>
    <property type="molecule type" value="Genomic_DNA"/>
</dbReference>
<feature type="transmembrane region" description="Helical" evidence="6">
    <location>
        <begin position="7"/>
        <end position="28"/>
    </location>
</feature>
<evidence type="ECO:0000256" key="1">
    <source>
        <dbReference type="ARBA" id="ARBA00004141"/>
    </source>
</evidence>
<evidence type="ECO:0008006" key="9">
    <source>
        <dbReference type="Google" id="ProtNLM"/>
    </source>
</evidence>
<gene>
    <name evidence="7" type="ORF">BCR25_11820</name>
</gene>
<comment type="caution">
    <text evidence="7">The sequence shown here is derived from an EMBL/GenBank/DDBJ whole genome shotgun (WGS) entry which is preliminary data.</text>
</comment>
<dbReference type="RefSeq" id="WP_069664936.1">
    <property type="nucleotide sequence ID" value="NZ_JBHUJJ010000001.1"/>
</dbReference>
<protein>
    <recommendedName>
        <fullName evidence="9">TIGR00297 family protein</fullName>
    </recommendedName>
</protein>
<dbReference type="Pfam" id="PF01940">
    <property type="entry name" value="DUF92"/>
    <property type="match status" value="1"/>
</dbReference>
<comment type="similarity">
    <text evidence="2">Belongs to the TMEM19 family.</text>
</comment>
<keyword evidence="5 6" id="KW-0472">Membrane</keyword>
<feature type="transmembrane region" description="Helical" evidence="6">
    <location>
        <begin position="158"/>
        <end position="181"/>
    </location>
</feature>
<evidence type="ECO:0000256" key="6">
    <source>
        <dbReference type="SAM" id="Phobius"/>
    </source>
</evidence>
<feature type="transmembrane region" description="Helical" evidence="6">
    <location>
        <begin position="34"/>
        <end position="60"/>
    </location>
</feature>
<feature type="transmembrane region" description="Helical" evidence="6">
    <location>
        <begin position="92"/>
        <end position="109"/>
    </location>
</feature>
<dbReference type="AlphaFoldDB" id="A0A1E5G978"/>
<evidence type="ECO:0000256" key="4">
    <source>
        <dbReference type="ARBA" id="ARBA00022989"/>
    </source>
</evidence>
<keyword evidence="3 6" id="KW-0812">Transmembrane</keyword>
<dbReference type="GO" id="GO:0016020">
    <property type="term" value="C:membrane"/>
    <property type="evidence" value="ECO:0007669"/>
    <property type="project" value="UniProtKB-SubCell"/>
</dbReference>